<dbReference type="InterPro" id="IPR023415">
    <property type="entry name" value="LDLR_class-A_CS"/>
</dbReference>
<evidence type="ECO:0000256" key="12">
    <source>
        <dbReference type="ARBA" id="ARBA00023157"/>
    </source>
</evidence>
<accession>A0A8C9SI44</accession>
<keyword evidence="8" id="KW-0732">Signal</keyword>
<evidence type="ECO:0000256" key="17">
    <source>
        <dbReference type="PROSITE-ProRule" id="PRU00461"/>
    </source>
</evidence>
<feature type="disulfide bond" evidence="16">
    <location>
        <begin position="114"/>
        <end position="129"/>
    </location>
</feature>
<keyword evidence="5 15" id="KW-0245">EGF-like domain</keyword>
<name>A0A8C9SI44_SCLFO</name>
<dbReference type="PROSITE" id="PS01186">
    <property type="entry name" value="EGF_2"/>
    <property type="match status" value="2"/>
</dbReference>
<dbReference type="Gene3D" id="4.10.1220.10">
    <property type="entry name" value="EGF-type module"/>
    <property type="match status" value="1"/>
</dbReference>
<dbReference type="InterPro" id="IPR002172">
    <property type="entry name" value="LDrepeatLR_classA_rpt"/>
</dbReference>
<dbReference type="SUPFAM" id="SSF63825">
    <property type="entry name" value="YWTD domain"/>
    <property type="match status" value="1"/>
</dbReference>
<evidence type="ECO:0000256" key="7">
    <source>
        <dbReference type="ARBA" id="ARBA00022692"/>
    </source>
</evidence>
<keyword evidence="10 18" id="KW-1133">Transmembrane helix</keyword>
<protein>
    <submittedName>
        <fullName evidence="20">Low-density lipoprotein receptor-like</fullName>
    </submittedName>
</protein>
<evidence type="ECO:0000256" key="15">
    <source>
        <dbReference type="PROSITE-ProRule" id="PRU00076"/>
    </source>
</evidence>
<feature type="repeat" description="LDL-receptor class B" evidence="17">
    <location>
        <begin position="472"/>
        <end position="514"/>
    </location>
</feature>
<keyword evidence="13" id="KW-0675">Receptor</keyword>
<dbReference type="PANTHER" id="PTHR22722">
    <property type="entry name" value="LOW-DENSITY LIPOPROTEIN RECEPTOR-RELATED PROTEIN 2-RELATED"/>
    <property type="match status" value="1"/>
</dbReference>
<evidence type="ECO:0000256" key="3">
    <source>
        <dbReference type="ARBA" id="ARBA00022475"/>
    </source>
</evidence>
<feature type="domain" description="EGF-like" evidence="19">
    <location>
        <begin position="339"/>
        <end position="378"/>
    </location>
</feature>
<keyword evidence="14" id="KW-0325">Glycoprotein</keyword>
<feature type="disulfide bond" evidence="16">
    <location>
        <begin position="13"/>
        <end position="25"/>
    </location>
</feature>
<dbReference type="PROSITE" id="PS00010">
    <property type="entry name" value="ASX_HYDROXYL"/>
    <property type="match status" value="2"/>
</dbReference>
<dbReference type="FunFam" id="4.10.400.10:FF:000034">
    <property type="entry name" value="Low-density lipoprotein receptor-related protein 2"/>
    <property type="match status" value="1"/>
</dbReference>
<dbReference type="SMART" id="SM00192">
    <property type="entry name" value="LDLa"/>
    <property type="match status" value="7"/>
</dbReference>
<dbReference type="InterPro" id="IPR049883">
    <property type="entry name" value="NOTCH1_EGF-like"/>
</dbReference>
<gene>
    <name evidence="20" type="primary">ldlrb</name>
</gene>
<keyword evidence="12 15" id="KW-1015">Disulfide bond</keyword>
<feature type="disulfide bond" evidence="16">
    <location>
        <begin position="228"/>
        <end position="246"/>
    </location>
</feature>
<evidence type="ECO:0000256" key="5">
    <source>
        <dbReference type="ARBA" id="ARBA00022536"/>
    </source>
</evidence>
<dbReference type="PROSITE" id="PS01209">
    <property type="entry name" value="LDLRA_1"/>
    <property type="match status" value="4"/>
</dbReference>
<feature type="disulfide bond" evidence="16">
    <location>
        <begin position="221"/>
        <end position="233"/>
    </location>
</feature>
<evidence type="ECO:0000256" key="14">
    <source>
        <dbReference type="ARBA" id="ARBA00023180"/>
    </source>
</evidence>
<dbReference type="PANTHER" id="PTHR22722:SF15">
    <property type="entry name" value="LOW-DENSITY LIPOPROTEIN RECEPTOR-RELATED"/>
    <property type="match status" value="1"/>
</dbReference>
<dbReference type="Pfam" id="PF00058">
    <property type="entry name" value="Ldl_recept_b"/>
    <property type="match status" value="5"/>
</dbReference>
<dbReference type="FunFam" id="2.10.25.10:FF:000052">
    <property type="entry name" value="low-density lipoprotein receptor isoform X1"/>
    <property type="match status" value="1"/>
</dbReference>
<dbReference type="Ensembl" id="ENSSFOT00015079182.1">
    <property type="protein sequence ID" value="ENSSFOP00015039679.1"/>
    <property type="gene ID" value="ENSSFOG00015010040.2"/>
</dbReference>
<evidence type="ECO:0000256" key="4">
    <source>
        <dbReference type="ARBA" id="ARBA00022525"/>
    </source>
</evidence>
<feature type="domain" description="EGF-like" evidence="19">
    <location>
        <begin position="299"/>
        <end position="338"/>
    </location>
</feature>
<feature type="disulfide bond" evidence="16">
    <location>
        <begin position="134"/>
        <end position="146"/>
    </location>
</feature>
<dbReference type="InterPro" id="IPR001881">
    <property type="entry name" value="EGF-like_Ca-bd_dom"/>
</dbReference>
<dbReference type="CDD" id="cd00112">
    <property type="entry name" value="LDLa"/>
    <property type="match status" value="7"/>
</dbReference>
<dbReference type="Gene3D" id="2.120.10.30">
    <property type="entry name" value="TolB, C-terminal domain"/>
    <property type="match status" value="1"/>
</dbReference>
<dbReference type="GO" id="GO:0005509">
    <property type="term" value="F:calcium ion binding"/>
    <property type="evidence" value="ECO:0007669"/>
    <property type="project" value="InterPro"/>
</dbReference>
<feature type="disulfide bond" evidence="16">
    <location>
        <begin position="95"/>
        <end position="107"/>
    </location>
</feature>
<keyword evidence="6" id="KW-0254">Endocytosis</keyword>
<feature type="disulfide bond" evidence="16">
    <location>
        <begin position="141"/>
        <end position="159"/>
    </location>
</feature>
<evidence type="ECO:0000256" key="16">
    <source>
        <dbReference type="PROSITE-ProRule" id="PRU00124"/>
    </source>
</evidence>
<sequence>CGRFVLTESATTCRANQFQCGNGKCITVKWVCDGANDCADGTDEEPAVCLARTCSPDEFSCGGHLNQCVPKRWRCDGKADCVNQADEEGCVPKNCTDDEFRCSNGQCVSMSFVCDDDRDCEDGSDEASCPSVTCTPGSFQCNNSVCVPQLWACDGDSDCTDGSDEWPAHCGHRPPPPSASRCSDLEFQCDNGECVHGSWRCDGGADCVDRSDEANCSHHTCRPDEFQCGDGSCIHGSLQCNHEHDCRDLSDELGCVTEVRCEGPSRFQCRSGECISIDKVCNKARDCRDWSDEPIKECGTNECLINNGGCSHTCEDLKYGYRCSCPTGFLLVDGKRCEDINECADPDTCSQICVNLEGSYKCECEEGYQMDPASKTCKAASGSVPYLFFTNRYEVRKMTLDRSEYTRFIPQLRNVVALDTEIPTNRIYWSDLYQKKIYSTDMNEAGNPSSHRAVIDSGIEAPEGIAVDWIHSNIYWTDSVHSTISVATTDGARRKTLVRESLIRPRAIVVDPKNKYVSLPALFFSWEIEKSGLNGLDRTPLVTENIEWPNGITLDLLNQRLYWVDSKIHTLSSVDVQGGSRHTIIFDEQNLVHPLSLVVFEEKVFWTDAVSRSILSANRLTGSDITAIAQNLVSPEDIVLYHDLQQPTGTNWCKEGDLPNGGCEFLCLPAPQINSHSAKYTCACPDDKVLGPDMRTCVTGNANGLVIESKDSETSSPTALYIILPIVLLCLIAFGAALLWRNWKQKNTISMNFINPVYQKTTEDEVHICRSQSEEGFNYPSVSLTATYSIVTQGEHCRV</sequence>
<dbReference type="AlphaFoldDB" id="A0A8C9SI44"/>
<dbReference type="Pfam" id="PF00057">
    <property type="entry name" value="Ldl_recept_a"/>
    <property type="match status" value="7"/>
</dbReference>
<feature type="disulfide bond" evidence="16">
    <location>
        <begin position="75"/>
        <end position="90"/>
    </location>
</feature>
<keyword evidence="9" id="KW-0677">Repeat</keyword>
<evidence type="ECO:0000256" key="9">
    <source>
        <dbReference type="ARBA" id="ARBA00022737"/>
    </source>
</evidence>
<dbReference type="FunFam" id="2.10.25.10:FF:000093">
    <property type="entry name" value="Very low-density lipoprotein receptor"/>
    <property type="match status" value="1"/>
</dbReference>
<feature type="disulfide bond" evidence="16">
    <location>
        <begin position="102"/>
        <end position="120"/>
    </location>
</feature>
<keyword evidence="21" id="KW-1185">Reference proteome</keyword>
<organism evidence="20 21">
    <name type="scientific">Scleropages formosus</name>
    <name type="common">Asian bonytongue</name>
    <name type="synonym">Osteoglossum formosum</name>
    <dbReference type="NCBI Taxonomy" id="113540"/>
    <lineage>
        <taxon>Eukaryota</taxon>
        <taxon>Metazoa</taxon>
        <taxon>Chordata</taxon>
        <taxon>Craniata</taxon>
        <taxon>Vertebrata</taxon>
        <taxon>Euteleostomi</taxon>
        <taxon>Actinopterygii</taxon>
        <taxon>Neopterygii</taxon>
        <taxon>Teleostei</taxon>
        <taxon>Osteoglossocephala</taxon>
        <taxon>Osteoglossomorpha</taxon>
        <taxon>Osteoglossiformes</taxon>
        <taxon>Osteoglossidae</taxon>
        <taxon>Scleropages</taxon>
    </lineage>
</organism>
<comment type="subcellular location">
    <subcellularLocation>
        <location evidence="1">Cell membrane</location>
        <topology evidence="1">Single-pass type I membrane protein</topology>
    </subcellularLocation>
    <subcellularLocation>
        <location evidence="2">Secreted</location>
    </subcellularLocation>
</comment>
<dbReference type="InterPro" id="IPR000152">
    <property type="entry name" value="EGF-type_Asp/Asn_hydroxyl_site"/>
</dbReference>
<evidence type="ECO:0000313" key="21">
    <source>
        <dbReference type="Proteomes" id="UP000694397"/>
    </source>
</evidence>
<evidence type="ECO:0000256" key="8">
    <source>
        <dbReference type="ARBA" id="ARBA00022729"/>
    </source>
</evidence>
<dbReference type="SMART" id="SM00135">
    <property type="entry name" value="LY"/>
    <property type="match status" value="5"/>
</dbReference>
<keyword evidence="4" id="KW-0964">Secreted</keyword>
<feature type="disulfide bond" evidence="16">
    <location>
        <begin position="20"/>
        <end position="38"/>
    </location>
</feature>
<dbReference type="GO" id="GO:0016324">
    <property type="term" value="C:apical plasma membrane"/>
    <property type="evidence" value="ECO:0007669"/>
    <property type="project" value="TreeGrafter"/>
</dbReference>
<feature type="disulfide bond" evidence="16">
    <location>
        <begin position="240"/>
        <end position="255"/>
    </location>
</feature>
<dbReference type="SMART" id="SM00181">
    <property type="entry name" value="EGF"/>
    <property type="match status" value="6"/>
</dbReference>
<reference evidence="20" key="2">
    <citation type="submission" date="2025-08" db="UniProtKB">
        <authorList>
            <consortium name="Ensembl"/>
        </authorList>
    </citation>
    <scope>IDENTIFICATION</scope>
</reference>
<keyword evidence="7 18" id="KW-0812">Transmembrane</keyword>
<reference evidence="20 21" key="1">
    <citation type="submission" date="2019-04" db="EMBL/GenBank/DDBJ databases">
        <authorList>
            <consortium name="Wellcome Sanger Institute Data Sharing"/>
        </authorList>
    </citation>
    <scope>NUCLEOTIDE SEQUENCE [LARGE SCALE GENOMIC DNA]</scope>
</reference>
<dbReference type="FunFam" id="4.10.400.10:FF:000116">
    <property type="entry name" value="Low-density lipoprotein receptor"/>
    <property type="match status" value="1"/>
</dbReference>
<dbReference type="CDD" id="cd00054">
    <property type="entry name" value="EGF_CA"/>
    <property type="match status" value="1"/>
</dbReference>
<dbReference type="GO" id="GO:0006898">
    <property type="term" value="P:receptor-mediated endocytosis"/>
    <property type="evidence" value="ECO:0007669"/>
    <property type="project" value="TreeGrafter"/>
</dbReference>
<dbReference type="FunFam" id="2.10.25.10:FF:000240">
    <property type="entry name" value="Vitamin K-dependent protein S"/>
    <property type="match status" value="1"/>
</dbReference>
<feature type="repeat" description="LDL-receptor class B" evidence="17">
    <location>
        <begin position="425"/>
        <end position="471"/>
    </location>
</feature>
<dbReference type="Gene3D" id="4.10.400.10">
    <property type="entry name" value="Low-density Lipoprotein Receptor"/>
    <property type="match status" value="6"/>
</dbReference>
<dbReference type="InterPro" id="IPR009030">
    <property type="entry name" value="Growth_fac_rcpt_cys_sf"/>
</dbReference>
<dbReference type="InterPro" id="IPR036055">
    <property type="entry name" value="LDL_receptor-like_sf"/>
</dbReference>
<dbReference type="FunFam" id="4.10.400.10:FF:000162">
    <property type="entry name" value="LDL receptor related protein 8"/>
    <property type="match status" value="1"/>
</dbReference>
<dbReference type="GO" id="GO:0005576">
    <property type="term" value="C:extracellular region"/>
    <property type="evidence" value="ECO:0007669"/>
    <property type="project" value="UniProtKB-SubCell"/>
</dbReference>
<evidence type="ECO:0000259" key="19">
    <source>
        <dbReference type="PROSITE" id="PS50026"/>
    </source>
</evidence>
<feature type="disulfide bond" evidence="16">
    <location>
        <begin position="189"/>
        <end position="207"/>
    </location>
</feature>
<dbReference type="GO" id="GO:0042562">
    <property type="term" value="F:hormone binding"/>
    <property type="evidence" value="ECO:0007669"/>
    <property type="project" value="TreeGrafter"/>
</dbReference>
<dbReference type="FunFam" id="4.10.400.10:FF:000030">
    <property type="entry name" value="Sortilin related receptor 1"/>
    <property type="match status" value="1"/>
</dbReference>
<dbReference type="Proteomes" id="UP000694397">
    <property type="component" value="Chromosome 20"/>
</dbReference>
<evidence type="ECO:0000256" key="2">
    <source>
        <dbReference type="ARBA" id="ARBA00004613"/>
    </source>
</evidence>
<feature type="disulfide bond" evidence="16">
    <location>
        <begin position="269"/>
        <end position="287"/>
    </location>
</feature>
<feature type="disulfide bond" evidence="16">
    <location>
        <begin position="182"/>
        <end position="194"/>
    </location>
</feature>
<evidence type="ECO:0000256" key="11">
    <source>
        <dbReference type="ARBA" id="ARBA00023136"/>
    </source>
</evidence>
<reference evidence="20" key="3">
    <citation type="submission" date="2025-09" db="UniProtKB">
        <authorList>
            <consortium name="Ensembl"/>
        </authorList>
    </citation>
    <scope>IDENTIFICATION</scope>
</reference>
<dbReference type="PRINTS" id="PR00261">
    <property type="entry name" value="LDLRECEPTOR"/>
</dbReference>
<keyword evidence="3" id="KW-1003">Cell membrane</keyword>
<evidence type="ECO:0000256" key="10">
    <source>
        <dbReference type="ARBA" id="ARBA00022989"/>
    </source>
</evidence>
<feature type="disulfide bond" evidence="15">
    <location>
        <begin position="343"/>
        <end position="353"/>
    </location>
</feature>
<dbReference type="SUPFAM" id="SSF57424">
    <property type="entry name" value="LDL receptor-like module"/>
    <property type="match status" value="6"/>
</dbReference>
<dbReference type="Pfam" id="PF14670">
    <property type="entry name" value="FXa_inhibition"/>
    <property type="match status" value="1"/>
</dbReference>
<dbReference type="InterPro" id="IPR018097">
    <property type="entry name" value="EGF_Ca-bd_CS"/>
</dbReference>
<dbReference type="PROSITE" id="PS50068">
    <property type="entry name" value="LDLRA_2"/>
    <property type="match status" value="7"/>
</dbReference>
<feature type="transmembrane region" description="Helical" evidence="18">
    <location>
        <begin position="719"/>
        <end position="740"/>
    </location>
</feature>
<evidence type="ECO:0000313" key="20">
    <source>
        <dbReference type="Ensembl" id="ENSSFOP00015039679.1"/>
    </source>
</evidence>
<evidence type="ECO:0000256" key="13">
    <source>
        <dbReference type="ARBA" id="ARBA00023170"/>
    </source>
</evidence>
<dbReference type="Gene3D" id="2.10.25.10">
    <property type="entry name" value="Laminin"/>
    <property type="match status" value="3"/>
</dbReference>
<dbReference type="GeneTree" id="ENSGT00940000154819"/>
<dbReference type="InterPro" id="IPR000033">
    <property type="entry name" value="LDLR_classB_rpt"/>
</dbReference>
<keyword evidence="11 18" id="KW-0472">Membrane</keyword>
<dbReference type="FunFam" id="2.120.10.30:FF:000241">
    <property type="entry name" value="Low-density lipoprotein receptor-related protein 6"/>
    <property type="match status" value="1"/>
</dbReference>
<dbReference type="InterPro" id="IPR011042">
    <property type="entry name" value="6-blade_b-propeller_TolB-like"/>
</dbReference>
<dbReference type="GO" id="GO:0043235">
    <property type="term" value="C:receptor complex"/>
    <property type="evidence" value="ECO:0007669"/>
    <property type="project" value="TreeGrafter"/>
</dbReference>
<dbReference type="InterPro" id="IPR051221">
    <property type="entry name" value="LDLR-related"/>
</dbReference>
<dbReference type="SUPFAM" id="SSF57196">
    <property type="entry name" value="EGF/Laminin"/>
    <property type="match status" value="1"/>
</dbReference>
<dbReference type="PROSITE" id="PS01187">
    <property type="entry name" value="EGF_CA"/>
    <property type="match status" value="1"/>
</dbReference>
<dbReference type="FunFam" id="4.10.400.10:FF:000124">
    <property type="entry name" value="Low density lipoprotein receptor"/>
    <property type="match status" value="1"/>
</dbReference>
<dbReference type="InterPro" id="IPR000742">
    <property type="entry name" value="EGF"/>
</dbReference>
<evidence type="ECO:0000256" key="18">
    <source>
        <dbReference type="SAM" id="Phobius"/>
    </source>
</evidence>
<dbReference type="SUPFAM" id="SSF57184">
    <property type="entry name" value="Growth factor receptor domain"/>
    <property type="match status" value="1"/>
</dbReference>
<comment type="caution">
    <text evidence="15">Lacks conserved residue(s) required for the propagation of feature annotation.</text>
</comment>
<evidence type="ECO:0000256" key="6">
    <source>
        <dbReference type="ARBA" id="ARBA00022583"/>
    </source>
</evidence>
<proteinExistence type="predicted"/>
<dbReference type="PROSITE" id="PS50026">
    <property type="entry name" value="EGF_3"/>
    <property type="match status" value="2"/>
</dbReference>
<dbReference type="SMART" id="SM00179">
    <property type="entry name" value="EGF_CA"/>
    <property type="match status" value="2"/>
</dbReference>
<evidence type="ECO:0000256" key="1">
    <source>
        <dbReference type="ARBA" id="ARBA00004251"/>
    </source>
</evidence>
<dbReference type="PROSITE" id="PS51120">
    <property type="entry name" value="LDLRB"/>
    <property type="match status" value="3"/>
</dbReference>
<feature type="repeat" description="LDL-receptor class B" evidence="17">
    <location>
        <begin position="559"/>
        <end position="603"/>
    </location>
</feature>
<feature type="disulfide bond" evidence="16">
    <location>
        <begin position="201"/>
        <end position="216"/>
    </location>
</feature>
<dbReference type="Pfam" id="PF07645">
    <property type="entry name" value="EGF_CA"/>
    <property type="match status" value="1"/>
</dbReference>